<dbReference type="EMBL" id="BMVW01000005">
    <property type="protein sequence ID" value="GGZ10614.1"/>
    <property type="molecule type" value="Genomic_DNA"/>
</dbReference>
<keyword evidence="3" id="KW-1185">Reference proteome</keyword>
<protein>
    <submittedName>
        <fullName evidence="2">Uncharacterized protein</fullName>
    </submittedName>
</protein>
<dbReference type="Proteomes" id="UP000622166">
    <property type="component" value="Unassembled WGS sequence"/>
</dbReference>
<proteinExistence type="predicted"/>
<evidence type="ECO:0000313" key="2">
    <source>
        <dbReference type="EMBL" id="GGZ10614.1"/>
    </source>
</evidence>
<reference evidence="2" key="2">
    <citation type="submission" date="2020-09" db="EMBL/GenBank/DDBJ databases">
        <authorList>
            <person name="Sun Q."/>
            <person name="Ohkuma M."/>
        </authorList>
    </citation>
    <scope>NUCLEOTIDE SEQUENCE</scope>
    <source>
        <strain evidence="2">JCM 4815</strain>
    </source>
</reference>
<evidence type="ECO:0000313" key="3">
    <source>
        <dbReference type="Proteomes" id="UP000622166"/>
    </source>
</evidence>
<dbReference type="AlphaFoldDB" id="A0A918PI60"/>
<evidence type="ECO:0000256" key="1">
    <source>
        <dbReference type="SAM" id="MobiDB-lite"/>
    </source>
</evidence>
<name>A0A918PI60_9ACTN</name>
<reference evidence="2" key="1">
    <citation type="journal article" date="2014" name="Int. J. Syst. Evol. Microbiol.">
        <title>Complete genome sequence of Corynebacterium casei LMG S-19264T (=DSM 44701T), isolated from a smear-ripened cheese.</title>
        <authorList>
            <consortium name="US DOE Joint Genome Institute (JGI-PGF)"/>
            <person name="Walter F."/>
            <person name="Albersmeier A."/>
            <person name="Kalinowski J."/>
            <person name="Ruckert C."/>
        </authorList>
    </citation>
    <scope>NUCLEOTIDE SEQUENCE</scope>
    <source>
        <strain evidence="2">JCM 4815</strain>
    </source>
</reference>
<gene>
    <name evidence="2" type="ORF">GCM10010365_32350</name>
</gene>
<comment type="caution">
    <text evidence="2">The sequence shown here is derived from an EMBL/GenBank/DDBJ whole genome shotgun (WGS) entry which is preliminary data.</text>
</comment>
<feature type="region of interest" description="Disordered" evidence="1">
    <location>
        <begin position="1"/>
        <end position="21"/>
    </location>
</feature>
<accession>A0A918PI60</accession>
<organism evidence="2 3">
    <name type="scientific">Streptomyces poonensis</name>
    <dbReference type="NCBI Taxonomy" id="68255"/>
    <lineage>
        <taxon>Bacteria</taxon>
        <taxon>Bacillati</taxon>
        <taxon>Actinomycetota</taxon>
        <taxon>Actinomycetes</taxon>
        <taxon>Kitasatosporales</taxon>
        <taxon>Streptomycetaceae</taxon>
        <taxon>Streptomyces</taxon>
    </lineage>
</organism>
<sequence length="63" mass="6420">MERSTASLRGRPRAGPPVPSALTRLPAGLTFDSVPLVALPRFCLVAAGARAPGPAPYDGPQPA</sequence>